<evidence type="ECO:0000256" key="2">
    <source>
        <dbReference type="SAM" id="Phobius"/>
    </source>
</evidence>
<feature type="compositionally biased region" description="Low complexity" evidence="1">
    <location>
        <begin position="45"/>
        <end position="57"/>
    </location>
</feature>
<feature type="domain" description="Protein-glutamine gamma-glutamyltransferase-like C-terminal" evidence="3">
    <location>
        <begin position="238"/>
        <end position="299"/>
    </location>
</feature>
<dbReference type="EMBL" id="JBHTAS010000001">
    <property type="protein sequence ID" value="MFC7141549.1"/>
    <property type="molecule type" value="Genomic_DNA"/>
</dbReference>
<feature type="transmembrane region" description="Helical" evidence="2">
    <location>
        <begin position="172"/>
        <end position="190"/>
    </location>
</feature>
<keyword evidence="2" id="KW-0812">Transmembrane</keyword>
<feature type="transmembrane region" description="Helical" evidence="2">
    <location>
        <begin position="116"/>
        <end position="135"/>
    </location>
</feature>
<keyword evidence="2" id="KW-1133">Transmembrane helix</keyword>
<feature type="transmembrane region" description="Helical" evidence="2">
    <location>
        <begin position="87"/>
        <end position="109"/>
    </location>
</feature>
<gene>
    <name evidence="4" type="ORF">ACFQMA_17135</name>
</gene>
<dbReference type="InterPro" id="IPR025403">
    <property type="entry name" value="TgpA-like_C"/>
</dbReference>
<comment type="caution">
    <text evidence="4">The sequence shown here is derived from an EMBL/GenBank/DDBJ whole genome shotgun (WGS) entry which is preliminary data.</text>
</comment>
<evidence type="ECO:0000259" key="3">
    <source>
        <dbReference type="Pfam" id="PF13559"/>
    </source>
</evidence>
<organism evidence="4 5">
    <name type="scientific">Halosimplex aquaticum</name>
    <dbReference type="NCBI Taxonomy" id="3026162"/>
    <lineage>
        <taxon>Archaea</taxon>
        <taxon>Methanobacteriati</taxon>
        <taxon>Methanobacteriota</taxon>
        <taxon>Stenosarchaea group</taxon>
        <taxon>Halobacteria</taxon>
        <taxon>Halobacteriales</taxon>
        <taxon>Haloarculaceae</taxon>
        <taxon>Halosimplex</taxon>
    </lineage>
</organism>
<evidence type="ECO:0000256" key="1">
    <source>
        <dbReference type="SAM" id="MobiDB-lite"/>
    </source>
</evidence>
<evidence type="ECO:0000313" key="5">
    <source>
        <dbReference type="Proteomes" id="UP001596432"/>
    </source>
</evidence>
<dbReference type="AlphaFoldDB" id="A0ABD5YB60"/>
<feature type="region of interest" description="Disordered" evidence="1">
    <location>
        <begin position="306"/>
        <end position="329"/>
    </location>
</feature>
<feature type="region of interest" description="Disordered" evidence="1">
    <location>
        <begin position="41"/>
        <end position="72"/>
    </location>
</feature>
<name>A0ABD5YB60_9EURY</name>
<dbReference type="Pfam" id="PF13559">
    <property type="entry name" value="DUF4129"/>
    <property type="match status" value="1"/>
</dbReference>
<keyword evidence="2" id="KW-0472">Membrane</keyword>
<dbReference type="RefSeq" id="WP_274322630.1">
    <property type="nucleotide sequence ID" value="NZ_CP118158.1"/>
</dbReference>
<feature type="compositionally biased region" description="Basic and acidic residues" evidence="1">
    <location>
        <begin position="318"/>
        <end position="329"/>
    </location>
</feature>
<dbReference type="Proteomes" id="UP001596432">
    <property type="component" value="Unassembled WGS sequence"/>
</dbReference>
<reference evidence="4 5" key="1">
    <citation type="journal article" date="2019" name="Int. J. Syst. Evol. Microbiol.">
        <title>The Global Catalogue of Microorganisms (GCM) 10K type strain sequencing project: providing services to taxonomists for standard genome sequencing and annotation.</title>
        <authorList>
            <consortium name="The Broad Institute Genomics Platform"/>
            <consortium name="The Broad Institute Genome Sequencing Center for Infectious Disease"/>
            <person name="Wu L."/>
            <person name="Ma J."/>
        </authorList>
    </citation>
    <scope>NUCLEOTIDE SEQUENCE [LARGE SCALE GENOMIC DNA]</scope>
    <source>
        <strain evidence="4 5">XZYJT29</strain>
    </source>
</reference>
<protein>
    <submittedName>
        <fullName evidence="4">DUF4129 domain-containing protein</fullName>
    </submittedName>
</protein>
<feature type="region of interest" description="Disordered" evidence="1">
    <location>
        <begin position="142"/>
        <end position="162"/>
    </location>
</feature>
<keyword evidence="5" id="KW-1185">Reference proteome</keyword>
<dbReference type="GeneID" id="78821865"/>
<proteinExistence type="predicted"/>
<feature type="transmembrane region" description="Helical" evidence="2">
    <location>
        <begin position="9"/>
        <end position="30"/>
    </location>
</feature>
<accession>A0ABD5YB60</accession>
<evidence type="ECO:0000313" key="4">
    <source>
        <dbReference type="EMBL" id="MFC7141549.1"/>
    </source>
</evidence>
<sequence length="329" mass="34463">MSQSVSRDVAMPLIVAILCIVGIGMIAATVDSAQTIGGGGGGGIIEQPDQGEQPGQENPSGPGEFGSGNPSDTPERNVLQISACIEFLSSTLGTLLVVVGFLGVIGLVYHRFNFSAALLTSWALLPPVALVYFLGTNCASSGPSGPPGGGGGNPIPGGDTAPVSPLTNVPSWAIGLLVGLVLVGAVGALYRSMGEEEIVVVEDDEIDDGPDLDQFAEAAGRAADRIEEHNADVDNAVYRAWVEMTDLLDVDDPEMYTPGEFAETAIALGMAEDHVRELTRLFNEVRYGGRDAADREDQALDILRNIESEYSGDDQTDGDQREGQNDESQ</sequence>